<sequence>MPTSLSLCLRGHVALFSVELPNLPIFSPTQLTCLTRFAASKLEGTGSRRVHAMRITVELLIIFSPPLPSPPLSRDMFSTVFILSICVGK</sequence>
<organism evidence="1 2">
    <name type="scientific">Rhododendron griersonianum</name>
    <dbReference type="NCBI Taxonomy" id="479676"/>
    <lineage>
        <taxon>Eukaryota</taxon>
        <taxon>Viridiplantae</taxon>
        <taxon>Streptophyta</taxon>
        <taxon>Embryophyta</taxon>
        <taxon>Tracheophyta</taxon>
        <taxon>Spermatophyta</taxon>
        <taxon>Magnoliopsida</taxon>
        <taxon>eudicotyledons</taxon>
        <taxon>Gunneridae</taxon>
        <taxon>Pentapetalae</taxon>
        <taxon>asterids</taxon>
        <taxon>Ericales</taxon>
        <taxon>Ericaceae</taxon>
        <taxon>Ericoideae</taxon>
        <taxon>Rhodoreae</taxon>
        <taxon>Rhododendron</taxon>
    </lineage>
</organism>
<gene>
    <name evidence="1" type="ORF">RHGRI_008052</name>
</gene>
<evidence type="ECO:0000313" key="2">
    <source>
        <dbReference type="Proteomes" id="UP000823749"/>
    </source>
</evidence>
<dbReference type="Proteomes" id="UP000823749">
    <property type="component" value="Chromosome 3"/>
</dbReference>
<name>A0AAV6L016_9ERIC</name>
<evidence type="ECO:0000313" key="1">
    <source>
        <dbReference type="EMBL" id="KAG5558016.1"/>
    </source>
</evidence>
<dbReference type="EMBL" id="JACTNZ010000003">
    <property type="protein sequence ID" value="KAG5558016.1"/>
    <property type="molecule type" value="Genomic_DNA"/>
</dbReference>
<protein>
    <submittedName>
        <fullName evidence="1">Uncharacterized protein</fullName>
    </submittedName>
</protein>
<proteinExistence type="predicted"/>
<dbReference type="AlphaFoldDB" id="A0AAV6L016"/>
<reference evidence="1" key="1">
    <citation type="submission" date="2020-08" db="EMBL/GenBank/DDBJ databases">
        <title>Plant Genome Project.</title>
        <authorList>
            <person name="Zhang R.-G."/>
        </authorList>
    </citation>
    <scope>NUCLEOTIDE SEQUENCE</scope>
    <source>
        <strain evidence="1">WSP0</strain>
        <tissue evidence="1">Leaf</tissue>
    </source>
</reference>
<keyword evidence="2" id="KW-1185">Reference proteome</keyword>
<comment type="caution">
    <text evidence="1">The sequence shown here is derived from an EMBL/GenBank/DDBJ whole genome shotgun (WGS) entry which is preliminary data.</text>
</comment>
<accession>A0AAV6L016</accession>